<reference evidence="3" key="1">
    <citation type="submission" date="2017-09" db="EMBL/GenBank/DDBJ databases">
        <title>Yangia sp. SAOS 153D whole genome sequencing.</title>
        <authorList>
            <person name="Verma A."/>
            <person name="Krishnamurthi S."/>
        </authorList>
    </citation>
    <scope>NUCLEOTIDE SEQUENCE [LARGE SCALE GENOMIC DNA]</scope>
    <source>
        <strain evidence="3">SAOS 153D</strain>
    </source>
</reference>
<feature type="region of interest" description="Disordered" evidence="1">
    <location>
        <begin position="133"/>
        <end position="179"/>
    </location>
</feature>
<organism evidence="3">
    <name type="scientific">Alloyangia mangrovi</name>
    <dbReference type="NCBI Taxonomy" id="1779329"/>
    <lineage>
        <taxon>Bacteria</taxon>
        <taxon>Pseudomonadati</taxon>
        <taxon>Pseudomonadota</taxon>
        <taxon>Alphaproteobacteria</taxon>
        <taxon>Rhodobacterales</taxon>
        <taxon>Roseobacteraceae</taxon>
        <taxon>Alloyangia</taxon>
    </lineage>
</organism>
<dbReference type="Proteomes" id="UP000217448">
    <property type="component" value="Unassembled WGS sequence"/>
</dbReference>
<feature type="compositionally biased region" description="Basic and acidic residues" evidence="1">
    <location>
        <begin position="133"/>
        <end position="145"/>
    </location>
</feature>
<dbReference type="EMBL" id="NTHN01000011">
    <property type="protein sequence ID" value="PBD21075.1"/>
    <property type="molecule type" value="Genomic_DNA"/>
</dbReference>
<protein>
    <submittedName>
        <fullName evidence="3">Uncharacterized protein</fullName>
    </submittedName>
</protein>
<comment type="caution">
    <text evidence="3">The sequence shown here is derived from an EMBL/GenBank/DDBJ whole genome shotgun (WGS) entry which is preliminary data.</text>
</comment>
<reference evidence="4" key="2">
    <citation type="submission" date="2023-07" db="EMBL/GenBank/DDBJ databases">
        <title>Yangia mangrovi SAOS 153D genome.</title>
        <authorList>
            <person name="Verma A."/>
            <person name="Pal Y."/>
            <person name="Sundharam S."/>
            <person name="Bisht B."/>
            <person name="Srinivasan K."/>
        </authorList>
    </citation>
    <scope>NUCLEOTIDE SEQUENCE [LARGE SCALE GENOMIC DNA]</scope>
    <source>
        <strain evidence="4">SAOS 153D</strain>
    </source>
</reference>
<dbReference type="OrthoDB" id="7867498at2"/>
<dbReference type="RefSeq" id="WP_095880528.1">
    <property type="nucleotide sequence ID" value="NZ_NTHN02000002.1"/>
</dbReference>
<name>A0A2A3K0V6_9RHOB</name>
<feature type="region of interest" description="Disordered" evidence="1">
    <location>
        <begin position="1"/>
        <end position="22"/>
    </location>
</feature>
<keyword evidence="4" id="KW-1185">Reference proteome</keyword>
<proteinExistence type="predicted"/>
<evidence type="ECO:0000313" key="2">
    <source>
        <dbReference type="EMBL" id="MCT4369081.1"/>
    </source>
</evidence>
<gene>
    <name evidence="2" type="ORF">CLG85_001485</name>
    <name evidence="3" type="ORF">CLG85_00790</name>
</gene>
<accession>A0A2A3K0V6</accession>
<feature type="compositionally biased region" description="Basic and acidic residues" evidence="1">
    <location>
        <begin position="153"/>
        <end position="167"/>
    </location>
</feature>
<reference evidence="2" key="3">
    <citation type="submission" date="2024-05" db="EMBL/GenBank/DDBJ databases">
        <title>Yangia mangrovi SAOS 153D genome.</title>
        <authorList>
            <person name="Verma A."/>
            <person name="Pal Y."/>
            <person name="Sundharam S."/>
            <person name="Bisht B."/>
            <person name="Srinivasan K."/>
        </authorList>
    </citation>
    <scope>NUCLEOTIDE SEQUENCE</scope>
    <source>
        <strain evidence="2">SAOS 153D</strain>
    </source>
</reference>
<evidence type="ECO:0000256" key="1">
    <source>
        <dbReference type="SAM" id="MobiDB-lite"/>
    </source>
</evidence>
<evidence type="ECO:0000313" key="3">
    <source>
        <dbReference type="EMBL" id="PBD21075.1"/>
    </source>
</evidence>
<dbReference type="AlphaFoldDB" id="A0A2A3K0V6"/>
<sequence length="238" mass="26464">MPKDNATSDIAMIGHNNPPAEIDPIDAAIEPYGDAIAEAENWLDGKKVETEDQMKAVDAVLKEIRTYATELGKAEKEVVGPLHKAWQGEKARWKPTLDDAERMKKGLAALVSNFKVKLAEEKARAERAARAEAERKRREAEEAARQADVGDIEAQRDAAQKMEDAKAAQKSASAAAKDKPKGLRTVTRYVLDDHRAALHDIAQNDRAAMTAFIEDYVRRNHHDRAIAGVRVWTEQEAY</sequence>
<evidence type="ECO:0000313" key="4">
    <source>
        <dbReference type="Proteomes" id="UP000217448"/>
    </source>
</evidence>
<dbReference type="EMBL" id="NTHN02000002">
    <property type="protein sequence ID" value="MCT4369081.1"/>
    <property type="molecule type" value="Genomic_DNA"/>
</dbReference>